<dbReference type="Pfam" id="PF13424">
    <property type="entry name" value="TPR_12"/>
    <property type="match status" value="1"/>
</dbReference>
<dbReference type="InterPro" id="IPR003594">
    <property type="entry name" value="HATPase_dom"/>
</dbReference>
<keyword evidence="4" id="KW-0808">Transferase</keyword>
<dbReference type="PRINTS" id="PR00344">
    <property type="entry name" value="BCTRLSENSOR"/>
</dbReference>
<keyword evidence="5 9" id="KW-0418">Kinase</keyword>
<dbReference type="CDD" id="cd00082">
    <property type="entry name" value="HisKA"/>
    <property type="match status" value="1"/>
</dbReference>
<keyword evidence="10" id="KW-1185">Reference proteome</keyword>
<evidence type="ECO:0000256" key="5">
    <source>
        <dbReference type="ARBA" id="ARBA00022777"/>
    </source>
</evidence>
<dbReference type="OrthoDB" id="1116352at2"/>
<accession>A0A419W682</accession>
<proteinExistence type="predicted"/>
<dbReference type="InterPro" id="IPR019734">
    <property type="entry name" value="TPR_rpt"/>
</dbReference>
<dbReference type="SMART" id="SM00028">
    <property type="entry name" value="TPR"/>
    <property type="match status" value="5"/>
</dbReference>
<dbReference type="Pfam" id="PF02518">
    <property type="entry name" value="HATPase_c"/>
    <property type="match status" value="1"/>
</dbReference>
<dbReference type="InterPro" id="IPR036890">
    <property type="entry name" value="HATPase_C_sf"/>
</dbReference>
<dbReference type="RefSeq" id="WP_120272329.1">
    <property type="nucleotide sequence ID" value="NZ_RAPN01000001.1"/>
</dbReference>
<keyword evidence="7" id="KW-0812">Transmembrane</keyword>
<feature type="repeat" description="TPR" evidence="6">
    <location>
        <begin position="230"/>
        <end position="263"/>
    </location>
</feature>
<sequence>MSRYIQILVFLFITHLSPPLGAREIHDRSYFQTRLEQADSLSKLSLDSALVLYKQIANETEQAGYQKLKWDAKLNEGTTYSDLGERDSALTILQTTLKDIVANKDTIYQIKALTKLGGCYSDNYEFEQAINHLVAAQKLLNSTSPFDLRFNVLNTLGQAHKKMKDYSSALTYYGQLANEYFYQLDDLEKFFVYMNTGNVYAEINDLESAEELYLKAYSEIQKLDEPENLALITYNLGNLYFKQGKYSTSIEYAQKALERYTNIGKQSSIELANRLLGAIQYRLGNYRRAENYYFTALEIARDIQNPNSIKANYKNLFSTYRQMARANSDNSFYEKALDYQGAWSELNDSLYQQNLADRVLELEKKYETDKKNAQIELLGKENQLKADELLLERQNQKFMMVVIGLLVMIMGVVLYFMVYYRRVNAQLKRQSQLIFEQKEQISSQNVQLQKAINTQNKLFGIIAHDLRSPLVSVSNFVRLLNFYIRDGRYDSITRMAKEMDRKNEQVLELTDNLLNWARSQSGGLKTRMERFSLNEILDQCYQLYLPIAERKEIQLRLLDGNDCQLWADRDMVRTICRNLVNNALKFTPQEGTVTISYSCEGNNARISVRDTGMGISPDRQKRLFNVSKEDVRYGTDGEKSSGLGLSVCKEFCDILQGKIEVESTEDVGSTFSFTIPLYSDELRELTEWREAAAKINSL</sequence>
<dbReference type="Pfam" id="PF00512">
    <property type="entry name" value="HisKA"/>
    <property type="match status" value="1"/>
</dbReference>
<feature type="transmembrane region" description="Helical" evidence="7">
    <location>
        <begin position="398"/>
        <end position="420"/>
    </location>
</feature>
<comment type="caution">
    <text evidence="9">The sequence shown here is derived from an EMBL/GenBank/DDBJ whole genome shotgun (WGS) entry which is preliminary data.</text>
</comment>
<dbReference type="PROSITE" id="PS50109">
    <property type="entry name" value="HIS_KIN"/>
    <property type="match status" value="1"/>
</dbReference>
<organism evidence="9 10">
    <name type="scientific">Mangrovibacterium diazotrophicum</name>
    <dbReference type="NCBI Taxonomy" id="1261403"/>
    <lineage>
        <taxon>Bacteria</taxon>
        <taxon>Pseudomonadati</taxon>
        <taxon>Bacteroidota</taxon>
        <taxon>Bacteroidia</taxon>
        <taxon>Marinilabiliales</taxon>
        <taxon>Prolixibacteraceae</taxon>
        <taxon>Mangrovibacterium</taxon>
    </lineage>
</organism>
<name>A0A419W682_9BACT</name>
<keyword evidence="6" id="KW-0802">TPR repeat</keyword>
<dbReference type="InterPro" id="IPR005467">
    <property type="entry name" value="His_kinase_dom"/>
</dbReference>
<dbReference type="SUPFAM" id="SSF48452">
    <property type="entry name" value="TPR-like"/>
    <property type="match status" value="2"/>
</dbReference>
<evidence type="ECO:0000259" key="8">
    <source>
        <dbReference type="PROSITE" id="PS50109"/>
    </source>
</evidence>
<dbReference type="GO" id="GO:0009927">
    <property type="term" value="F:histidine phosphotransfer kinase activity"/>
    <property type="evidence" value="ECO:0007669"/>
    <property type="project" value="TreeGrafter"/>
</dbReference>
<dbReference type="Gene3D" id="1.25.40.10">
    <property type="entry name" value="Tetratricopeptide repeat domain"/>
    <property type="match status" value="2"/>
</dbReference>
<dbReference type="InterPro" id="IPR011990">
    <property type="entry name" value="TPR-like_helical_dom_sf"/>
</dbReference>
<evidence type="ECO:0000256" key="7">
    <source>
        <dbReference type="SAM" id="Phobius"/>
    </source>
</evidence>
<evidence type="ECO:0000256" key="6">
    <source>
        <dbReference type="PROSITE-ProRule" id="PRU00339"/>
    </source>
</evidence>
<dbReference type="SUPFAM" id="SSF47384">
    <property type="entry name" value="Homodimeric domain of signal transducing histidine kinase"/>
    <property type="match status" value="1"/>
</dbReference>
<reference evidence="9 10" key="1">
    <citation type="submission" date="2018-09" db="EMBL/GenBank/DDBJ databases">
        <title>Genomic Encyclopedia of Archaeal and Bacterial Type Strains, Phase II (KMG-II): from individual species to whole genera.</title>
        <authorList>
            <person name="Goeker M."/>
        </authorList>
    </citation>
    <scope>NUCLEOTIDE SEQUENCE [LARGE SCALE GENOMIC DNA]</scope>
    <source>
        <strain evidence="9 10">DSM 27148</strain>
    </source>
</reference>
<dbReference type="InterPro" id="IPR036097">
    <property type="entry name" value="HisK_dim/P_sf"/>
</dbReference>
<dbReference type="SUPFAM" id="SSF55874">
    <property type="entry name" value="ATPase domain of HSP90 chaperone/DNA topoisomerase II/histidine kinase"/>
    <property type="match status" value="1"/>
</dbReference>
<dbReference type="PANTHER" id="PTHR43047:SF72">
    <property type="entry name" value="OSMOSENSING HISTIDINE PROTEIN KINASE SLN1"/>
    <property type="match status" value="1"/>
</dbReference>
<keyword evidence="3" id="KW-0597">Phosphoprotein</keyword>
<dbReference type="GO" id="GO:0005886">
    <property type="term" value="C:plasma membrane"/>
    <property type="evidence" value="ECO:0007669"/>
    <property type="project" value="TreeGrafter"/>
</dbReference>
<protein>
    <recommendedName>
        <fullName evidence="2">histidine kinase</fullName>
        <ecNumber evidence="2">2.7.13.3</ecNumber>
    </recommendedName>
</protein>
<dbReference type="PANTHER" id="PTHR43047">
    <property type="entry name" value="TWO-COMPONENT HISTIDINE PROTEIN KINASE"/>
    <property type="match status" value="1"/>
</dbReference>
<evidence type="ECO:0000256" key="1">
    <source>
        <dbReference type="ARBA" id="ARBA00000085"/>
    </source>
</evidence>
<dbReference type="AlphaFoldDB" id="A0A419W682"/>
<evidence type="ECO:0000313" key="9">
    <source>
        <dbReference type="EMBL" id="RKD90983.1"/>
    </source>
</evidence>
<dbReference type="EC" id="2.7.13.3" evidence="2"/>
<feature type="domain" description="Histidine kinase" evidence="8">
    <location>
        <begin position="461"/>
        <end position="679"/>
    </location>
</feature>
<keyword evidence="7" id="KW-0472">Membrane</keyword>
<dbReference type="Gene3D" id="1.10.287.130">
    <property type="match status" value="1"/>
</dbReference>
<dbReference type="EMBL" id="RAPN01000001">
    <property type="protein sequence ID" value="RKD90983.1"/>
    <property type="molecule type" value="Genomic_DNA"/>
</dbReference>
<evidence type="ECO:0000256" key="3">
    <source>
        <dbReference type="ARBA" id="ARBA00022553"/>
    </source>
</evidence>
<comment type="catalytic activity">
    <reaction evidence="1">
        <text>ATP + protein L-histidine = ADP + protein N-phospho-L-histidine.</text>
        <dbReference type="EC" id="2.7.13.3"/>
    </reaction>
</comment>
<dbReference type="SMART" id="SM00388">
    <property type="entry name" value="HisKA"/>
    <property type="match status" value="1"/>
</dbReference>
<dbReference type="Proteomes" id="UP000283387">
    <property type="component" value="Unassembled WGS sequence"/>
</dbReference>
<dbReference type="GO" id="GO:0000155">
    <property type="term" value="F:phosphorelay sensor kinase activity"/>
    <property type="evidence" value="ECO:0007669"/>
    <property type="project" value="InterPro"/>
</dbReference>
<dbReference type="SMART" id="SM00387">
    <property type="entry name" value="HATPase_c"/>
    <property type="match status" value="1"/>
</dbReference>
<dbReference type="PROSITE" id="PS50005">
    <property type="entry name" value="TPR"/>
    <property type="match status" value="1"/>
</dbReference>
<gene>
    <name evidence="9" type="ORF">BC643_1330</name>
</gene>
<evidence type="ECO:0000256" key="4">
    <source>
        <dbReference type="ARBA" id="ARBA00022679"/>
    </source>
</evidence>
<evidence type="ECO:0000256" key="2">
    <source>
        <dbReference type="ARBA" id="ARBA00012438"/>
    </source>
</evidence>
<dbReference type="Gene3D" id="3.30.565.10">
    <property type="entry name" value="Histidine kinase-like ATPase, C-terminal domain"/>
    <property type="match status" value="1"/>
</dbReference>
<evidence type="ECO:0000313" key="10">
    <source>
        <dbReference type="Proteomes" id="UP000283387"/>
    </source>
</evidence>
<dbReference type="InterPro" id="IPR004358">
    <property type="entry name" value="Sig_transdc_His_kin-like_C"/>
</dbReference>
<keyword evidence="7" id="KW-1133">Transmembrane helix</keyword>
<dbReference type="InterPro" id="IPR003661">
    <property type="entry name" value="HisK_dim/P_dom"/>
</dbReference>